<proteinExistence type="predicted"/>
<protein>
    <recommendedName>
        <fullName evidence="3">TonB C-terminal domain-containing protein</fullName>
    </recommendedName>
</protein>
<dbReference type="AlphaFoldDB" id="A0A0R0AS94"/>
<reference evidence="1 2" key="1">
    <citation type="submission" date="2015-10" db="EMBL/GenBank/DDBJ databases">
        <title>Genome sequencing and analysis of members of genus Stenotrophomonas.</title>
        <authorList>
            <person name="Patil P.P."/>
            <person name="Midha S."/>
            <person name="Patil P.B."/>
        </authorList>
    </citation>
    <scope>NUCLEOTIDE SEQUENCE [LARGE SCALE GENOMIC DNA]</scope>
    <source>
        <strain evidence="1 2">JCM 16536</strain>
    </source>
</reference>
<gene>
    <name evidence="1" type="ORF">ARC20_08840</name>
</gene>
<evidence type="ECO:0000313" key="2">
    <source>
        <dbReference type="Proteomes" id="UP000051802"/>
    </source>
</evidence>
<dbReference type="Proteomes" id="UP000051802">
    <property type="component" value="Unassembled WGS sequence"/>
</dbReference>
<evidence type="ECO:0000313" key="1">
    <source>
        <dbReference type="EMBL" id="KRG44055.1"/>
    </source>
</evidence>
<keyword evidence="2" id="KW-1185">Reference proteome</keyword>
<comment type="caution">
    <text evidence="1">The sequence shown here is derived from an EMBL/GenBank/DDBJ whole genome shotgun (WGS) entry which is preliminary data.</text>
</comment>
<dbReference type="RefSeq" id="WP_057646231.1">
    <property type="nucleotide sequence ID" value="NZ_LLXU01000070.1"/>
</dbReference>
<name>A0A0R0AS94_9GAMM</name>
<dbReference type="SUPFAM" id="SSF74653">
    <property type="entry name" value="TolA/TonB C-terminal domain"/>
    <property type="match status" value="1"/>
</dbReference>
<organism evidence="1 2">
    <name type="scientific">Stenotrophomonas panacihumi</name>
    <dbReference type="NCBI Taxonomy" id="676599"/>
    <lineage>
        <taxon>Bacteria</taxon>
        <taxon>Pseudomonadati</taxon>
        <taxon>Pseudomonadota</taxon>
        <taxon>Gammaproteobacteria</taxon>
        <taxon>Lysobacterales</taxon>
        <taxon>Lysobacteraceae</taxon>
        <taxon>Stenotrophomonas</taxon>
    </lineage>
</organism>
<accession>A0A0R0AS94</accession>
<dbReference type="EMBL" id="LLXU01000070">
    <property type="protein sequence ID" value="KRG44055.1"/>
    <property type="molecule type" value="Genomic_DNA"/>
</dbReference>
<sequence length="142" mass="15641">MLATTLTLLLAAMSTEPDERAWPEIPAAFLEADLQATINRGPAGGFPSSGCIGLVVELDHEGAVQRARIFRSTRIRDLDRGLLDAVSRYSFSVPRQGSAESQAWRVYVNYNQRGTRYQIAPACAPLRDDDGAYPERREDGSL</sequence>
<evidence type="ECO:0008006" key="3">
    <source>
        <dbReference type="Google" id="ProtNLM"/>
    </source>
</evidence>